<dbReference type="SMART" id="SM00448">
    <property type="entry name" value="REC"/>
    <property type="match status" value="1"/>
</dbReference>
<dbReference type="InterPro" id="IPR011006">
    <property type="entry name" value="CheY-like_superfamily"/>
</dbReference>
<keyword evidence="2" id="KW-0902">Two-component regulatory system</keyword>
<dbReference type="SMART" id="SM00862">
    <property type="entry name" value="Trans_reg_C"/>
    <property type="match status" value="1"/>
</dbReference>
<dbReference type="InterPro" id="IPR016032">
    <property type="entry name" value="Sig_transdc_resp-reg_C-effctor"/>
</dbReference>
<evidence type="ECO:0000256" key="4">
    <source>
        <dbReference type="ARBA" id="ARBA00023125"/>
    </source>
</evidence>
<evidence type="ECO:0000256" key="1">
    <source>
        <dbReference type="ARBA" id="ARBA00022553"/>
    </source>
</evidence>
<reference evidence="8" key="1">
    <citation type="submission" date="2018-06" db="EMBL/GenBank/DDBJ databases">
        <authorList>
            <person name="Zhirakovskaya E."/>
        </authorList>
    </citation>
    <scope>NUCLEOTIDE SEQUENCE</scope>
</reference>
<dbReference type="SUPFAM" id="SSF52172">
    <property type="entry name" value="CheY-like"/>
    <property type="match status" value="1"/>
</dbReference>
<dbReference type="InterPro" id="IPR039420">
    <property type="entry name" value="WalR-like"/>
</dbReference>
<dbReference type="EMBL" id="UOEW01000244">
    <property type="protein sequence ID" value="VAW39777.1"/>
    <property type="molecule type" value="Genomic_DNA"/>
</dbReference>
<protein>
    <submittedName>
        <fullName evidence="8">Transcriptional regulatory protein PhoP</fullName>
    </submittedName>
</protein>
<feature type="domain" description="Response regulatory" evidence="6">
    <location>
        <begin position="2"/>
        <end position="116"/>
    </location>
</feature>
<name>A0A3B0VN71_9ZZZZ</name>
<dbReference type="InterPro" id="IPR036388">
    <property type="entry name" value="WH-like_DNA-bd_sf"/>
</dbReference>
<dbReference type="SUPFAM" id="SSF46894">
    <property type="entry name" value="C-terminal effector domain of the bipartite response regulators"/>
    <property type="match status" value="1"/>
</dbReference>
<proteinExistence type="predicted"/>
<organism evidence="8">
    <name type="scientific">hydrothermal vent metagenome</name>
    <dbReference type="NCBI Taxonomy" id="652676"/>
    <lineage>
        <taxon>unclassified sequences</taxon>
        <taxon>metagenomes</taxon>
        <taxon>ecological metagenomes</taxon>
    </lineage>
</organism>
<dbReference type="PANTHER" id="PTHR48111:SF71">
    <property type="entry name" value="TRANSCRIPTIONAL REGULATORY PROTEIN PHOP"/>
    <property type="match status" value="1"/>
</dbReference>
<evidence type="ECO:0000259" key="7">
    <source>
        <dbReference type="PROSITE" id="PS51755"/>
    </source>
</evidence>
<dbReference type="Pfam" id="PF00072">
    <property type="entry name" value="Response_reg"/>
    <property type="match status" value="1"/>
</dbReference>
<keyword evidence="5" id="KW-0804">Transcription</keyword>
<feature type="domain" description="OmpR/PhoB-type" evidence="7">
    <location>
        <begin position="124"/>
        <end position="223"/>
    </location>
</feature>
<keyword evidence="4" id="KW-0238">DNA-binding</keyword>
<dbReference type="Gene3D" id="1.10.10.10">
    <property type="entry name" value="Winged helix-like DNA-binding domain superfamily/Winged helix DNA-binding domain"/>
    <property type="match status" value="1"/>
</dbReference>
<evidence type="ECO:0000256" key="3">
    <source>
        <dbReference type="ARBA" id="ARBA00023015"/>
    </source>
</evidence>
<keyword evidence="1" id="KW-0597">Phosphoprotein</keyword>
<dbReference type="Pfam" id="PF00486">
    <property type="entry name" value="Trans_reg_C"/>
    <property type="match status" value="1"/>
</dbReference>
<dbReference type="FunFam" id="1.10.10.10:FF:000005">
    <property type="entry name" value="Two-component system response regulator"/>
    <property type="match status" value="1"/>
</dbReference>
<gene>
    <name evidence="8" type="ORF">MNBD_GAMMA01-2041</name>
</gene>
<dbReference type="CDD" id="cd00383">
    <property type="entry name" value="trans_reg_C"/>
    <property type="match status" value="1"/>
</dbReference>
<evidence type="ECO:0000256" key="5">
    <source>
        <dbReference type="ARBA" id="ARBA00023163"/>
    </source>
</evidence>
<dbReference type="PANTHER" id="PTHR48111">
    <property type="entry name" value="REGULATOR OF RPOS"/>
    <property type="match status" value="1"/>
</dbReference>
<dbReference type="FunFam" id="3.40.50.2300:FF:000002">
    <property type="entry name" value="DNA-binding response regulator PhoP"/>
    <property type="match status" value="1"/>
</dbReference>
<dbReference type="InterPro" id="IPR001789">
    <property type="entry name" value="Sig_transdc_resp-reg_receiver"/>
</dbReference>
<evidence type="ECO:0000256" key="2">
    <source>
        <dbReference type="ARBA" id="ARBA00023012"/>
    </source>
</evidence>
<dbReference type="GO" id="GO:0006355">
    <property type="term" value="P:regulation of DNA-templated transcription"/>
    <property type="evidence" value="ECO:0007669"/>
    <property type="project" value="InterPro"/>
</dbReference>
<dbReference type="GO" id="GO:0032993">
    <property type="term" value="C:protein-DNA complex"/>
    <property type="evidence" value="ECO:0007669"/>
    <property type="project" value="TreeGrafter"/>
</dbReference>
<dbReference type="Gene3D" id="3.40.50.2300">
    <property type="match status" value="1"/>
</dbReference>
<sequence length="229" mass="26224">MKILLIEDDDNLREILEKRLKEEGFVVETADNGEDGLYLGREFQFDLAIIDLGLPRVAGMEIIQTLRNEERAYPILVLTARGSWQDKVMGLDAGADDYLVKPFHFPELLARVNALVRRSAGFSSPELVCGYITLNTSTGEVKSDDRLVDLTSYEYKVLEYLMLHQNEVVSKTTLTEHIYHQDYDRDSNVIEVFVGRLRKKLQSTNSSKKIIETLRGRGYRMRSAADEEE</sequence>
<evidence type="ECO:0000259" key="6">
    <source>
        <dbReference type="PROSITE" id="PS50110"/>
    </source>
</evidence>
<dbReference type="GO" id="GO:0000156">
    <property type="term" value="F:phosphorelay response regulator activity"/>
    <property type="evidence" value="ECO:0007669"/>
    <property type="project" value="TreeGrafter"/>
</dbReference>
<dbReference type="InterPro" id="IPR001867">
    <property type="entry name" value="OmpR/PhoB-type_DNA-bd"/>
</dbReference>
<dbReference type="AlphaFoldDB" id="A0A3B0VN71"/>
<dbReference type="Gene3D" id="6.10.250.690">
    <property type="match status" value="1"/>
</dbReference>
<accession>A0A3B0VN71</accession>
<dbReference type="GO" id="GO:0005829">
    <property type="term" value="C:cytosol"/>
    <property type="evidence" value="ECO:0007669"/>
    <property type="project" value="TreeGrafter"/>
</dbReference>
<evidence type="ECO:0000313" key="8">
    <source>
        <dbReference type="EMBL" id="VAW39777.1"/>
    </source>
</evidence>
<dbReference type="PROSITE" id="PS50110">
    <property type="entry name" value="RESPONSE_REGULATORY"/>
    <property type="match status" value="1"/>
</dbReference>
<dbReference type="GO" id="GO:0000976">
    <property type="term" value="F:transcription cis-regulatory region binding"/>
    <property type="evidence" value="ECO:0007669"/>
    <property type="project" value="TreeGrafter"/>
</dbReference>
<keyword evidence="3" id="KW-0805">Transcription regulation</keyword>
<dbReference type="PROSITE" id="PS51755">
    <property type="entry name" value="OMPR_PHOB"/>
    <property type="match status" value="1"/>
</dbReference>